<dbReference type="EMBL" id="RDQH01000329">
    <property type="protein sequence ID" value="RXI03354.1"/>
    <property type="molecule type" value="Genomic_DNA"/>
</dbReference>
<protein>
    <submittedName>
        <fullName evidence="2">Uncharacterized protein</fullName>
    </submittedName>
</protein>
<accession>A0A498KAH1</accession>
<proteinExistence type="predicted"/>
<gene>
    <name evidence="2" type="ORF">DVH24_004006</name>
</gene>
<reference evidence="2" key="1">
    <citation type="submission" date="2018-10" db="EMBL/GenBank/DDBJ databases">
        <title>A high-quality apple genome assembly.</title>
        <authorList>
            <person name="Hu J."/>
        </authorList>
    </citation>
    <scope>NUCLEOTIDE SEQUENCE [LARGE SCALE GENOMIC DNA]</scope>
    <source>
        <tissue evidence="2">Young leaf</tissue>
    </source>
</reference>
<sequence>MSLISITRSSPTEGLLHGSNEACNLKEIETRSHLCTSVPERARMQKDGGSVSSNGRLQRRLELLMLKPKRYDIEHRENFTGEGDEFIYHSKGQASIQGRGAGPRTSLGN</sequence>
<dbReference type="Proteomes" id="UP000290289">
    <property type="component" value="Chromosome 3"/>
</dbReference>
<comment type="caution">
    <text evidence="2">The sequence shown here is derived from an EMBL/GenBank/DDBJ whole genome shotgun (WGS) entry which is preliminary data.</text>
</comment>
<organism evidence="2 3">
    <name type="scientific">Malus domestica</name>
    <name type="common">Apple</name>
    <name type="synonym">Pyrus malus</name>
    <dbReference type="NCBI Taxonomy" id="3750"/>
    <lineage>
        <taxon>Eukaryota</taxon>
        <taxon>Viridiplantae</taxon>
        <taxon>Streptophyta</taxon>
        <taxon>Embryophyta</taxon>
        <taxon>Tracheophyta</taxon>
        <taxon>Spermatophyta</taxon>
        <taxon>Magnoliopsida</taxon>
        <taxon>eudicotyledons</taxon>
        <taxon>Gunneridae</taxon>
        <taxon>Pentapetalae</taxon>
        <taxon>rosids</taxon>
        <taxon>fabids</taxon>
        <taxon>Rosales</taxon>
        <taxon>Rosaceae</taxon>
        <taxon>Amygdaloideae</taxon>
        <taxon>Maleae</taxon>
        <taxon>Malus</taxon>
    </lineage>
</organism>
<evidence type="ECO:0000313" key="2">
    <source>
        <dbReference type="EMBL" id="RXI03354.1"/>
    </source>
</evidence>
<dbReference type="AlphaFoldDB" id="A0A498KAH1"/>
<keyword evidence="3" id="KW-1185">Reference proteome</keyword>
<evidence type="ECO:0000313" key="3">
    <source>
        <dbReference type="Proteomes" id="UP000290289"/>
    </source>
</evidence>
<feature type="region of interest" description="Disordered" evidence="1">
    <location>
        <begin position="90"/>
        <end position="109"/>
    </location>
</feature>
<name>A0A498KAH1_MALDO</name>
<dbReference type="STRING" id="3750.A0A498KAH1"/>
<evidence type="ECO:0000256" key="1">
    <source>
        <dbReference type="SAM" id="MobiDB-lite"/>
    </source>
</evidence>